<sequence length="130" mass="14569">MNKTVFHKIKSFAIPLLALLLLVAPCSVRNQLETSLGLATTKPLNPAKSTATQTAFCAIWENTSEKQNAPTFKKQAQIKIPVVTTAHFLSVEENKNTIHLVNTKGSNWNPPYYILYKRLKIFDLNDTQIA</sequence>
<feature type="signal peptide" evidence="1">
    <location>
        <begin position="1"/>
        <end position="30"/>
    </location>
</feature>
<gene>
    <name evidence="2" type="ORF">ACFSX9_13280</name>
</gene>
<feature type="chain" id="PRO_5045537376" description="Lipoprotein" evidence="1">
    <location>
        <begin position="31"/>
        <end position="130"/>
    </location>
</feature>
<dbReference type="Proteomes" id="UP001597549">
    <property type="component" value="Unassembled WGS sequence"/>
</dbReference>
<proteinExistence type="predicted"/>
<organism evidence="2 3">
    <name type="scientific">Flavobacterium ardleyense</name>
    <dbReference type="NCBI Taxonomy" id="2038737"/>
    <lineage>
        <taxon>Bacteria</taxon>
        <taxon>Pseudomonadati</taxon>
        <taxon>Bacteroidota</taxon>
        <taxon>Flavobacteriia</taxon>
        <taxon>Flavobacteriales</taxon>
        <taxon>Flavobacteriaceae</taxon>
        <taxon>Flavobacterium</taxon>
    </lineage>
</organism>
<evidence type="ECO:0008006" key="4">
    <source>
        <dbReference type="Google" id="ProtNLM"/>
    </source>
</evidence>
<evidence type="ECO:0000313" key="2">
    <source>
        <dbReference type="EMBL" id="MFD2909704.1"/>
    </source>
</evidence>
<evidence type="ECO:0000256" key="1">
    <source>
        <dbReference type="SAM" id="SignalP"/>
    </source>
</evidence>
<keyword evidence="3" id="KW-1185">Reference proteome</keyword>
<dbReference type="EMBL" id="JBHUOL010000021">
    <property type="protein sequence ID" value="MFD2909704.1"/>
    <property type="molecule type" value="Genomic_DNA"/>
</dbReference>
<protein>
    <recommendedName>
        <fullName evidence="4">Lipoprotein</fullName>
    </recommendedName>
</protein>
<accession>A0ABW5ZA05</accession>
<reference evidence="3" key="1">
    <citation type="journal article" date="2019" name="Int. J. Syst. Evol. Microbiol.">
        <title>The Global Catalogue of Microorganisms (GCM) 10K type strain sequencing project: providing services to taxonomists for standard genome sequencing and annotation.</title>
        <authorList>
            <consortium name="The Broad Institute Genomics Platform"/>
            <consortium name="The Broad Institute Genome Sequencing Center for Infectious Disease"/>
            <person name="Wu L."/>
            <person name="Ma J."/>
        </authorList>
    </citation>
    <scope>NUCLEOTIDE SEQUENCE [LARGE SCALE GENOMIC DNA]</scope>
    <source>
        <strain evidence="3">KCTC 52644</strain>
    </source>
</reference>
<evidence type="ECO:0000313" key="3">
    <source>
        <dbReference type="Proteomes" id="UP001597549"/>
    </source>
</evidence>
<name>A0ABW5ZA05_9FLAO</name>
<keyword evidence="1" id="KW-0732">Signal</keyword>
<dbReference type="RefSeq" id="WP_379808476.1">
    <property type="nucleotide sequence ID" value="NZ_JBHUOL010000021.1"/>
</dbReference>
<comment type="caution">
    <text evidence="2">The sequence shown here is derived from an EMBL/GenBank/DDBJ whole genome shotgun (WGS) entry which is preliminary data.</text>
</comment>